<comment type="caution">
    <text evidence="11">The sequence shown here is derived from an EMBL/GenBank/DDBJ whole genome shotgun (WGS) entry which is preliminary data.</text>
</comment>
<dbReference type="InterPro" id="IPR011330">
    <property type="entry name" value="Glyco_hydro/deAcase_b/a-brl"/>
</dbReference>
<feature type="region of interest" description="Disordered" evidence="8">
    <location>
        <begin position="1"/>
        <end position="32"/>
    </location>
</feature>
<keyword evidence="3 7" id="KW-0378">Hydrolase</keyword>
<feature type="region of interest" description="Disordered" evidence="8">
    <location>
        <begin position="932"/>
        <end position="951"/>
    </location>
</feature>
<dbReference type="SUPFAM" id="SSF88688">
    <property type="entry name" value="Families 57/38 glycoside transferase middle domain"/>
    <property type="match status" value="1"/>
</dbReference>
<dbReference type="Gene3D" id="2.60.40.1180">
    <property type="entry name" value="Golgi alpha-mannosidase II"/>
    <property type="match status" value="1"/>
</dbReference>
<feature type="domain" description="Glycoside hydrolase family 38 central" evidence="10">
    <location>
        <begin position="457"/>
        <end position="538"/>
    </location>
</feature>
<dbReference type="Gene3D" id="2.60.40.1360">
    <property type="match status" value="1"/>
</dbReference>
<dbReference type="Proteomes" id="UP001295423">
    <property type="component" value="Unassembled WGS sequence"/>
</dbReference>
<dbReference type="SUPFAM" id="SSF74650">
    <property type="entry name" value="Galactose mutarotase-like"/>
    <property type="match status" value="1"/>
</dbReference>
<evidence type="ECO:0000256" key="8">
    <source>
        <dbReference type="SAM" id="MobiDB-lite"/>
    </source>
</evidence>
<dbReference type="CDD" id="cd10810">
    <property type="entry name" value="GH38N_AMII_LAM_like"/>
    <property type="match status" value="1"/>
</dbReference>
<name>A0AAD2CDL4_9STRA</name>
<dbReference type="InterPro" id="IPR013780">
    <property type="entry name" value="Glyco_hydro_b"/>
</dbReference>
<dbReference type="Gene3D" id="3.20.110.10">
    <property type="entry name" value="Glycoside hydrolase 38, N terminal domain"/>
    <property type="match status" value="1"/>
</dbReference>
<comment type="cofactor">
    <cofactor evidence="7">
        <name>Zn(2+)</name>
        <dbReference type="ChEBI" id="CHEBI:29105"/>
    </cofactor>
    <text evidence="7">Binds 1 zinc ion per subunit.</text>
</comment>
<dbReference type="FunFam" id="1.20.1270.50:FF:000003">
    <property type="entry name" value="Alpha-mannosidase"/>
    <property type="match status" value="1"/>
</dbReference>
<gene>
    <name evidence="11" type="ORF">CYCCA115_LOCUS1134</name>
</gene>
<comment type="similarity">
    <text evidence="1 7">Belongs to the glycosyl hydrolase 38 family.</text>
</comment>
<dbReference type="Gene3D" id="2.70.98.30">
    <property type="entry name" value="Golgi alpha-mannosidase II, domain 4"/>
    <property type="match status" value="1"/>
</dbReference>
<dbReference type="PANTHER" id="PTHR11607">
    <property type="entry name" value="ALPHA-MANNOSIDASE"/>
    <property type="match status" value="1"/>
</dbReference>
<dbReference type="GO" id="GO:0046872">
    <property type="term" value="F:metal ion binding"/>
    <property type="evidence" value="ECO:0007669"/>
    <property type="project" value="UniProtKB-KW"/>
</dbReference>
<dbReference type="PANTHER" id="PTHR11607:SF3">
    <property type="entry name" value="LYSOSOMAL ALPHA-MANNOSIDASE"/>
    <property type="match status" value="1"/>
</dbReference>
<accession>A0AAD2CDL4</accession>
<keyword evidence="9" id="KW-0472">Membrane</keyword>
<protein>
    <recommendedName>
        <fullName evidence="7">Alpha-mannosidase</fullName>
        <ecNumber evidence="7">3.2.1.-</ecNumber>
    </recommendedName>
</protein>
<dbReference type="GO" id="GO:0006013">
    <property type="term" value="P:mannose metabolic process"/>
    <property type="evidence" value="ECO:0007669"/>
    <property type="project" value="InterPro"/>
</dbReference>
<dbReference type="FunFam" id="1.20.1270.50:FF:000002">
    <property type="entry name" value="Alpha-mannosidase"/>
    <property type="match status" value="1"/>
</dbReference>
<dbReference type="Pfam" id="PF09261">
    <property type="entry name" value="Alpha-mann_mid"/>
    <property type="match status" value="1"/>
</dbReference>
<evidence type="ECO:0000259" key="10">
    <source>
        <dbReference type="SMART" id="SM00872"/>
    </source>
</evidence>
<dbReference type="EC" id="3.2.1.-" evidence="7"/>
<sequence length="1136" mass="126191">MKYVQKDDEEKDVALSPAKQNESSSTRRSLKNGISHRNTFPAFTIKLGISVLVALGCLFEIMANKNRYAKSWKGQSNQEQRRVSPNNKSQLKTDFSPQKLSANMDDPRVLNIHVVPHTHDDVGWLKTVDQYYYGLNNTIQHVCVKDILDTAVASLLEHESRTFTYVESKFFSMWWNQQTDAVKDSVRYLVANKQLSFSNGGWSMHDEAATHFMGMIDQTTLGHEFLKRELGVIPKVGWQLDPFGHSASQASLFTHKMGFDALFFGRMDYQELRLRQLQRSCEGLWNASENLDDSTIFWGLTGSYVGNYGNPQGFCFDEVRCGDPSLLPMNKSALVSHMTDFLDLIRVQADMSQGNHIMITMGSDFHYQHASYNYANLDKLILSLNMFQGLGIIDIPEIFSPRFEQVNIFFSSPEYYTKCKHDELLKTQRDKTVNGIRKVEYGIKKDDFFPYADREHGFWTGYFTSRASLKRHERVGSSFLLAARQIETMADVDGAPCDCDEMDAAIYELEDALGVIQHHDGVSGTAKQHVANDYSKRLQKGIDAAVSVTSAKLGRLVFGLNATIDNLTLCQKLNETVCDVSQAGTHEPNSTTVSVIVYNALGQPRWTPILLPVSSAGLYSVRSGGDPNSTATIISSLPSLKSTATGAASFVLPLDTGVLPALGAKMYQVAFIGGSDSQSIDDDEPFLDSVTTEQRILASESDSRKEDVEYSNGLVTAVFDGTTGELKSITASNFTLEASHEWGYYTSWDYNIDGKYESDKQNSGAYIFRPSSPDQKLITVKPKSANFQQTAGFMEVHIEYDEPWIQSTYRILPGQPHLEVEYTVGPIPVADGVGKEVVSRFWSPIKSSGTFYTDSNGREFMERRKNYRPSWDLDVYEPVAGNYYPVNAAIYVEDESKTSGFAIAVDRSQGGASLHDGSIELMVHRRTLADDSRGVGEPINETDGGVTPYPPFGNATRYGRGLVVRGKHRIMVGGKGGATLARSMMDSSFADPLVFVGSSKGMQGLSVQASSITGIGKDLPANVMLITRRRWTDATSSKSEKQFLIRLGHQYGLGEDDELSNPAAVDLVDCLPEYEITEVVELTLSGNQKIEDWEKSRLVWTASASLSSNGTSIDLKDTAVELQPMDIRTFRVTVKS</sequence>
<evidence type="ECO:0000256" key="5">
    <source>
        <dbReference type="ARBA" id="ARBA00023157"/>
    </source>
</evidence>
<evidence type="ECO:0000313" key="11">
    <source>
        <dbReference type="EMBL" id="CAJ1925259.1"/>
    </source>
</evidence>
<dbReference type="InterPro" id="IPR028995">
    <property type="entry name" value="Glyco_hydro_57/38_cen_sf"/>
</dbReference>
<evidence type="ECO:0000256" key="1">
    <source>
        <dbReference type="ARBA" id="ARBA00009792"/>
    </source>
</evidence>
<proteinExistence type="inferred from homology"/>
<evidence type="ECO:0000313" key="12">
    <source>
        <dbReference type="Proteomes" id="UP001295423"/>
    </source>
</evidence>
<dbReference type="SMART" id="SM00872">
    <property type="entry name" value="Alpha-mann_mid"/>
    <property type="match status" value="1"/>
</dbReference>
<dbReference type="InterPro" id="IPR027291">
    <property type="entry name" value="Glyco_hydro_38_N_sf"/>
</dbReference>
<keyword evidence="12" id="KW-1185">Reference proteome</keyword>
<evidence type="ECO:0000256" key="3">
    <source>
        <dbReference type="ARBA" id="ARBA00022801"/>
    </source>
</evidence>
<keyword evidence="4 7" id="KW-0862">Zinc</keyword>
<evidence type="ECO:0000256" key="7">
    <source>
        <dbReference type="RuleBase" id="RU361199"/>
    </source>
</evidence>
<evidence type="ECO:0000256" key="2">
    <source>
        <dbReference type="ARBA" id="ARBA00022723"/>
    </source>
</evidence>
<evidence type="ECO:0000256" key="4">
    <source>
        <dbReference type="ARBA" id="ARBA00022833"/>
    </source>
</evidence>
<feature type="transmembrane region" description="Helical" evidence="9">
    <location>
        <begin position="40"/>
        <end position="63"/>
    </location>
</feature>
<keyword evidence="9" id="KW-0812">Transmembrane</keyword>
<reference evidence="11" key="1">
    <citation type="submission" date="2023-08" db="EMBL/GenBank/DDBJ databases">
        <authorList>
            <person name="Audoor S."/>
            <person name="Bilcke G."/>
        </authorList>
    </citation>
    <scope>NUCLEOTIDE SEQUENCE</scope>
</reference>
<dbReference type="Pfam" id="PF01074">
    <property type="entry name" value="Glyco_hydro_38N"/>
    <property type="match status" value="1"/>
</dbReference>
<dbReference type="InterPro" id="IPR000602">
    <property type="entry name" value="Glyco_hydro_38_N"/>
</dbReference>
<dbReference type="SUPFAM" id="SSF88713">
    <property type="entry name" value="Glycoside hydrolase/deacetylase"/>
    <property type="match status" value="1"/>
</dbReference>
<evidence type="ECO:0000256" key="6">
    <source>
        <dbReference type="ARBA" id="ARBA00023295"/>
    </source>
</evidence>
<evidence type="ECO:0000256" key="9">
    <source>
        <dbReference type="SAM" id="Phobius"/>
    </source>
</evidence>
<dbReference type="Gene3D" id="1.20.1270.50">
    <property type="entry name" value="Glycoside hydrolase family 38, central domain"/>
    <property type="match status" value="2"/>
</dbReference>
<keyword evidence="5" id="KW-1015">Disulfide bond</keyword>
<feature type="compositionally biased region" description="Polar residues" evidence="8">
    <location>
        <begin position="73"/>
        <end position="98"/>
    </location>
</feature>
<organism evidence="11 12">
    <name type="scientific">Cylindrotheca closterium</name>
    <dbReference type="NCBI Taxonomy" id="2856"/>
    <lineage>
        <taxon>Eukaryota</taxon>
        <taxon>Sar</taxon>
        <taxon>Stramenopiles</taxon>
        <taxon>Ochrophyta</taxon>
        <taxon>Bacillariophyta</taxon>
        <taxon>Bacillariophyceae</taxon>
        <taxon>Bacillariophycidae</taxon>
        <taxon>Bacillariales</taxon>
        <taxon>Bacillariaceae</taxon>
        <taxon>Cylindrotheca</taxon>
    </lineage>
</organism>
<keyword evidence="2 7" id="KW-0479">Metal-binding</keyword>
<feature type="compositionally biased region" description="Polar residues" evidence="8">
    <location>
        <begin position="18"/>
        <end position="27"/>
    </location>
</feature>
<feature type="region of interest" description="Disordered" evidence="8">
    <location>
        <begin position="70"/>
        <end position="98"/>
    </location>
</feature>
<keyword evidence="9" id="KW-1133">Transmembrane helix</keyword>
<dbReference type="GO" id="GO:0004559">
    <property type="term" value="F:alpha-mannosidase activity"/>
    <property type="evidence" value="ECO:0007669"/>
    <property type="project" value="InterPro"/>
</dbReference>
<dbReference type="InterPro" id="IPR037094">
    <property type="entry name" value="Glyco_hydro_38_cen_sf"/>
</dbReference>
<dbReference type="InterPro" id="IPR050843">
    <property type="entry name" value="Glycosyl_Hydrlase_38"/>
</dbReference>
<dbReference type="InterPro" id="IPR015341">
    <property type="entry name" value="Glyco_hydro_38_cen"/>
</dbReference>
<dbReference type="Pfam" id="PF07748">
    <property type="entry name" value="Glyco_hydro_38C"/>
    <property type="match status" value="1"/>
</dbReference>
<dbReference type="InterPro" id="IPR011013">
    <property type="entry name" value="Gal_mutarotase_sf_dom"/>
</dbReference>
<dbReference type="GO" id="GO:0030246">
    <property type="term" value="F:carbohydrate binding"/>
    <property type="evidence" value="ECO:0007669"/>
    <property type="project" value="InterPro"/>
</dbReference>
<dbReference type="AlphaFoldDB" id="A0AAD2CDL4"/>
<dbReference type="InterPro" id="IPR011682">
    <property type="entry name" value="Glyco_hydro_38_C"/>
</dbReference>
<dbReference type="EMBL" id="CAKOGP040000002">
    <property type="protein sequence ID" value="CAJ1925259.1"/>
    <property type="molecule type" value="Genomic_DNA"/>
</dbReference>
<keyword evidence="6 7" id="KW-0326">Glycosidase</keyword>